<proteinExistence type="predicted"/>
<accession>A0A443SF39</accession>
<dbReference type="SMR" id="A0A443SF39"/>
<evidence type="ECO:0000256" key="1">
    <source>
        <dbReference type="SAM" id="Phobius"/>
    </source>
</evidence>
<sequence>MSCIVAESLKSVTWPKIGAMHVDHEKLEKETVEWFKSFDAAKVEEFLKSRKGFSELAARVHPYAPYERLLMTSKFYLTLELLKEEVFKDISRKQELEDLIVIISKKMEIETYNGKNLLAALFSNIWVQICKLAGLDWQKHVIAMIEYFLRGAVLAVEKRKDGKCLTSRENDIMGPVLTWGDIQVLFVEFNMNHFHVELYRMNASYLLCLTFIRSILYFTMSLCLSRKLRNDKNKDVLNSVHWYEKGENLSYDEAVKKVTNDLDYKLKMANSIMTLYVPMLPVDFEWMLDGLRHVITGTCDFYRKHPYYGGNK</sequence>
<dbReference type="Pfam" id="PF19086">
    <property type="entry name" value="Terpene_syn_C_2"/>
    <property type="match status" value="1"/>
</dbReference>
<dbReference type="Proteomes" id="UP000288716">
    <property type="component" value="Unassembled WGS sequence"/>
</dbReference>
<evidence type="ECO:0000313" key="2">
    <source>
        <dbReference type="EMBL" id="RWS26138.1"/>
    </source>
</evidence>
<evidence type="ECO:0000313" key="3">
    <source>
        <dbReference type="Proteomes" id="UP000288716"/>
    </source>
</evidence>
<comment type="caution">
    <text evidence="2">The sequence shown here is derived from an EMBL/GenBank/DDBJ whole genome shotgun (WGS) entry which is preliminary data.</text>
</comment>
<feature type="transmembrane region" description="Helical" evidence="1">
    <location>
        <begin position="203"/>
        <end position="224"/>
    </location>
</feature>
<dbReference type="SUPFAM" id="SSF48576">
    <property type="entry name" value="Terpenoid synthases"/>
    <property type="match status" value="1"/>
</dbReference>
<protein>
    <submittedName>
        <fullName evidence="2">Uncharacterized protein</fullName>
    </submittedName>
</protein>
<dbReference type="Gene3D" id="1.10.600.10">
    <property type="entry name" value="Farnesyl Diphosphate Synthase"/>
    <property type="match status" value="1"/>
</dbReference>
<keyword evidence="1" id="KW-0472">Membrane</keyword>
<organism evidence="2 3">
    <name type="scientific">Leptotrombidium deliense</name>
    <dbReference type="NCBI Taxonomy" id="299467"/>
    <lineage>
        <taxon>Eukaryota</taxon>
        <taxon>Metazoa</taxon>
        <taxon>Ecdysozoa</taxon>
        <taxon>Arthropoda</taxon>
        <taxon>Chelicerata</taxon>
        <taxon>Arachnida</taxon>
        <taxon>Acari</taxon>
        <taxon>Acariformes</taxon>
        <taxon>Trombidiformes</taxon>
        <taxon>Prostigmata</taxon>
        <taxon>Anystina</taxon>
        <taxon>Parasitengona</taxon>
        <taxon>Trombiculoidea</taxon>
        <taxon>Trombiculidae</taxon>
        <taxon>Leptotrombidium</taxon>
    </lineage>
</organism>
<dbReference type="InterPro" id="IPR008949">
    <property type="entry name" value="Isoprenoid_synthase_dom_sf"/>
</dbReference>
<keyword evidence="1" id="KW-0812">Transmembrane</keyword>
<name>A0A443SF39_9ACAR</name>
<keyword evidence="1" id="KW-1133">Transmembrane helix</keyword>
<reference evidence="2 3" key="1">
    <citation type="journal article" date="2018" name="Gigascience">
        <title>Genomes of trombidid mites reveal novel predicted allergens and laterally-transferred genes associated with secondary metabolism.</title>
        <authorList>
            <person name="Dong X."/>
            <person name="Chaisiri K."/>
            <person name="Xia D."/>
            <person name="Armstrong S.D."/>
            <person name="Fang Y."/>
            <person name="Donnelly M.J."/>
            <person name="Kadowaki T."/>
            <person name="McGarry J.W."/>
            <person name="Darby A.C."/>
            <person name="Makepeace B.L."/>
        </authorList>
    </citation>
    <scope>NUCLEOTIDE SEQUENCE [LARGE SCALE GENOMIC DNA]</scope>
    <source>
        <strain evidence="2">UoL-UT</strain>
    </source>
</reference>
<dbReference type="VEuPathDB" id="VectorBase:LDEU005903"/>
<dbReference type="EMBL" id="NCKV01003026">
    <property type="protein sequence ID" value="RWS26138.1"/>
    <property type="molecule type" value="Genomic_DNA"/>
</dbReference>
<gene>
    <name evidence="2" type="ORF">B4U80_13006</name>
</gene>
<dbReference type="AlphaFoldDB" id="A0A443SF39"/>
<keyword evidence="3" id="KW-1185">Reference proteome</keyword>